<dbReference type="Proteomes" id="UP001590951">
    <property type="component" value="Unassembled WGS sequence"/>
</dbReference>
<accession>A0ABR4BM34</accession>
<name>A0ABR4BM34_9LECA</name>
<reference evidence="1 2" key="1">
    <citation type="submission" date="2024-09" db="EMBL/GenBank/DDBJ databases">
        <title>Rethinking Asexuality: The Enigmatic Case of Functional Sexual Genes in Lepraria (Stereocaulaceae).</title>
        <authorList>
            <person name="Doellman M."/>
            <person name="Sun Y."/>
            <person name="Barcenas-Pena A."/>
            <person name="Lumbsch H.T."/>
            <person name="Grewe F."/>
        </authorList>
    </citation>
    <scope>NUCLEOTIDE SEQUENCE [LARGE SCALE GENOMIC DNA]</scope>
    <source>
        <strain evidence="1 2">Grewe 0041</strain>
    </source>
</reference>
<organism evidence="1 2">
    <name type="scientific">Lepraria finkii</name>
    <dbReference type="NCBI Taxonomy" id="1340010"/>
    <lineage>
        <taxon>Eukaryota</taxon>
        <taxon>Fungi</taxon>
        <taxon>Dikarya</taxon>
        <taxon>Ascomycota</taxon>
        <taxon>Pezizomycotina</taxon>
        <taxon>Lecanoromycetes</taxon>
        <taxon>OSLEUM clade</taxon>
        <taxon>Lecanoromycetidae</taxon>
        <taxon>Lecanorales</taxon>
        <taxon>Lecanorineae</taxon>
        <taxon>Stereocaulaceae</taxon>
        <taxon>Lepraria</taxon>
    </lineage>
</organism>
<evidence type="ECO:0000313" key="1">
    <source>
        <dbReference type="EMBL" id="KAL2057023.1"/>
    </source>
</evidence>
<protein>
    <submittedName>
        <fullName evidence="1">Uncharacterized protein</fullName>
    </submittedName>
</protein>
<keyword evidence="2" id="KW-1185">Reference proteome</keyword>
<evidence type="ECO:0000313" key="2">
    <source>
        <dbReference type="Proteomes" id="UP001590951"/>
    </source>
</evidence>
<gene>
    <name evidence="1" type="ORF">ABVK25_002762</name>
</gene>
<dbReference type="EMBL" id="JBHFEH010000006">
    <property type="protein sequence ID" value="KAL2057023.1"/>
    <property type="molecule type" value="Genomic_DNA"/>
</dbReference>
<sequence>MQLTRAEASQYFFTTWKRLSTGLTEPSSNALPSYIEQQKSFLDQELEQYHTESIIRLFSAYCQQREEEWKRQASGFTTVALSYSTPVQAGQAQLSIPDDVEALLRSQRQLSGRDEVSLDKVDTGEDNLTDWNHYSDIVFSNMKLEGSKYITSTSCVQTNREARPSPTYPLLVLTAF</sequence>
<comment type="caution">
    <text evidence="1">The sequence shown here is derived from an EMBL/GenBank/DDBJ whole genome shotgun (WGS) entry which is preliminary data.</text>
</comment>
<proteinExistence type="predicted"/>